<dbReference type="GeneID" id="83625210"/>
<proteinExistence type="predicted"/>
<protein>
    <recommendedName>
        <fullName evidence="5">Lipoprotein</fullName>
    </recommendedName>
</protein>
<reference evidence="4" key="2">
    <citation type="submission" date="2017-06" db="EMBL/GenBank/DDBJ databases">
        <authorList>
            <person name="Laurent S."/>
        </authorList>
    </citation>
    <scope>NUCLEOTIDE SEQUENCE [LARGE SCALE GENOMIC DNA]</scope>
</reference>
<keyword evidence="4" id="KW-1185">Reference proteome</keyword>
<organism evidence="2">
    <name type="scientific">Kingella negevensis</name>
    <dbReference type="NCBI Taxonomy" id="1522312"/>
    <lineage>
        <taxon>Bacteria</taxon>
        <taxon>Pseudomonadati</taxon>
        <taxon>Pseudomonadota</taxon>
        <taxon>Betaproteobacteria</taxon>
        <taxon>Neisseriales</taxon>
        <taxon>Neisseriaceae</taxon>
        <taxon>Kingella</taxon>
    </lineage>
</organism>
<dbReference type="PROSITE" id="PS51257">
    <property type="entry name" value="PROKAR_LIPOPROTEIN"/>
    <property type="match status" value="1"/>
</dbReference>
<evidence type="ECO:0000313" key="3">
    <source>
        <dbReference type="EMBL" id="SNB80743.1"/>
    </source>
</evidence>
<evidence type="ECO:0000313" key="4">
    <source>
        <dbReference type="Proteomes" id="UP000215450"/>
    </source>
</evidence>
<evidence type="ECO:0000256" key="1">
    <source>
        <dbReference type="SAM" id="SignalP"/>
    </source>
</evidence>
<gene>
    <name evidence="2" type="ORF">KEBURONENSIS_00384</name>
    <name evidence="3" type="ORF">KEBURONENSIS_01881</name>
</gene>
<dbReference type="AlphaFoldDB" id="A0A238HHR2"/>
<reference evidence="2" key="1">
    <citation type="submission" date="2017-05" db="EMBL/GenBank/DDBJ databases">
        <authorList>
            <person name="Song R."/>
            <person name="Chenine A.L."/>
            <person name="Ruprecht R.M."/>
        </authorList>
    </citation>
    <scope>NUCLEOTIDE SEQUENCE</scope>
    <source>
        <strain evidence="2">Kingella_eburonensis</strain>
    </source>
</reference>
<dbReference type="EMBL" id="FXUV02000051">
    <property type="protein sequence ID" value="SNB80743.1"/>
    <property type="molecule type" value="Genomic_DNA"/>
</dbReference>
<evidence type="ECO:0000313" key="2">
    <source>
        <dbReference type="EMBL" id="SMQ13014.1"/>
    </source>
</evidence>
<keyword evidence="1" id="KW-0732">Signal</keyword>
<accession>A0A238HHR2</accession>
<dbReference type="EMBL" id="FXUV01000041">
    <property type="protein sequence ID" value="SMQ13014.1"/>
    <property type="molecule type" value="Genomic_DNA"/>
</dbReference>
<dbReference type="RefSeq" id="WP_032137671.1">
    <property type="nucleotide sequence ID" value="NZ_CCNJ01000059.1"/>
</dbReference>
<name>A0A238HHR2_9NEIS</name>
<feature type="signal peptide" evidence="1">
    <location>
        <begin position="1"/>
        <end position="22"/>
    </location>
</feature>
<reference evidence="3" key="3">
    <citation type="submission" date="2017-06" db="EMBL/GenBank/DDBJ databases">
        <authorList>
            <person name="Kim H.J."/>
            <person name="Triplett B.A."/>
        </authorList>
    </citation>
    <scope>NUCLEOTIDE SEQUENCE [LARGE SCALE GENOMIC DNA]</scope>
    <source>
        <strain evidence="3">Kingella_eburonensis</strain>
    </source>
</reference>
<evidence type="ECO:0008006" key="5">
    <source>
        <dbReference type="Google" id="ProtNLM"/>
    </source>
</evidence>
<dbReference type="Proteomes" id="UP000215450">
    <property type="component" value="Unassembled WGS sequence"/>
</dbReference>
<sequence>MNKFLAMLVCASVLSACGTVGNAVISDDSLKEKAAFALDTTADKVTISNRKGDIDSVKFVATARGRSHQCYITTVAGVLSSDAICSGAGSATGSTNCNALSKAAGRCK</sequence>
<feature type="chain" id="PRO_5015075199" description="Lipoprotein" evidence="1">
    <location>
        <begin position="23"/>
        <end position="108"/>
    </location>
</feature>